<feature type="transmembrane region" description="Helical" evidence="1">
    <location>
        <begin position="36"/>
        <end position="54"/>
    </location>
</feature>
<dbReference type="AlphaFoldDB" id="A0A1H6W1B7"/>
<evidence type="ECO:0000256" key="1">
    <source>
        <dbReference type="SAM" id="Phobius"/>
    </source>
</evidence>
<accession>A0A1H6W1B7</accession>
<organism evidence="2 3">
    <name type="scientific">Alkalibacterium gilvum</name>
    <dbReference type="NCBI Taxonomy" id="1130080"/>
    <lineage>
        <taxon>Bacteria</taxon>
        <taxon>Bacillati</taxon>
        <taxon>Bacillota</taxon>
        <taxon>Bacilli</taxon>
        <taxon>Lactobacillales</taxon>
        <taxon>Carnobacteriaceae</taxon>
        <taxon>Alkalibacterium</taxon>
    </lineage>
</organism>
<keyword evidence="1" id="KW-0812">Transmembrane</keyword>
<reference evidence="3" key="1">
    <citation type="submission" date="2016-10" db="EMBL/GenBank/DDBJ databases">
        <authorList>
            <person name="Varghese N."/>
            <person name="Submissions S."/>
        </authorList>
    </citation>
    <scope>NUCLEOTIDE SEQUENCE [LARGE SCALE GENOMIC DNA]</scope>
    <source>
        <strain evidence="3">DSM 25751</strain>
    </source>
</reference>
<sequence>MQFLPEFIVAIIIAAVHLLISFNLKLPDKHKNKFRLYSIVISLAFIIFLGAFSFSSLISSDQGVNIYFNGLSALYFGLVVPLAIALVWRFYIWIVQADIQPTALKYIIMIIFFSILVGLLYVGYSLYILFFYGFAP</sequence>
<dbReference type="RefSeq" id="WP_091636765.1">
    <property type="nucleotide sequence ID" value="NZ_FNYW01000065.1"/>
</dbReference>
<feature type="transmembrane region" description="Helical" evidence="1">
    <location>
        <begin position="74"/>
        <end position="94"/>
    </location>
</feature>
<feature type="transmembrane region" description="Helical" evidence="1">
    <location>
        <begin position="6"/>
        <end position="24"/>
    </location>
</feature>
<protein>
    <submittedName>
        <fullName evidence="2">Uncharacterized protein</fullName>
    </submittedName>
</protein>
<evidence type="ECO:0000313" key="3">
    <source>
        <dbReference type="Proteomes" id="UP000198564"/>
    </source>
</evidence>
<keyword evidence="3" id="KW-1185">Reference proteome</keyword>
<evidence type="ECO:0000313" key="2">
    <source>
        <dbReference type="EMBL" id="SEJ06610.1"/>
    </source>
</evidence>
<dbReference type="Proteomes" id="UP000198564">
    <property type="component" value="Unassembled WGS sequence"/>
</dbReference>
<feature type="transmembrane region" description="Helical" evidence="1">
    <location>
        <begin position="106"/>
        <end position="134"/>
    </location>
</feature>
<dbReference type="EMBL" id="FNYW01000065">
    <property type="protein sequence ID" value="SEJ06610.1"/>
    <property type="molecule type" value="Genomic_DNA"/>
</dbReference>
<gene>
    <name evidence="2" type="ORF">SAMN04488113_1651</name>
</gene>
<name>A0A1H6W1B7_9LACT</name>
<proteinExistence type="predicted"/>
<dbReference type="OrthoDB" id="2168405at2"/>
<keyword evidence="1" id="KW-0472">Membrane</keyword>
<keyword evidence="1" id="KW-1133">Transmembrane helix</keyword>